<organism evidence="2">
    <name type="scientific">marine sediment metagenome</name>
    <dbReference type="NCBI Taxonomy" id="412755"/>
    <lineage>
        <taxon>unclassified sequences</taxon>
        <taxon>metagenomes</taxon>
        <taxon>ecological metagenomes</taxon>
    </lineage>
</organism>
<feature type="region of interest" description="Disordered" evidence="1">
    <location>
        <begin position="1"/>
        <end position="32"/>
    </location>
</feature>
<proteinExistence type="predicted"/>
<accession>A0A0F9PBD2</accession>
<evidence type="ECO:0000313" key="2">
    <source>
        <dbReference type="EMBL" id="KKM98260.1"/>
    </source>
</evidence>
<sequence>MREHDEVRNRAGMRNQVTPAAQSDATSYFPGPTERTLRDPLVPLRWAGLSSNDAELLERFLRTMPRPPDELHTHVPVGRLPVVHEDQDDPDTAKLLATLWPRRIDAMARWGEDWYLIECKPDAAHYVVGQVLCYYFWLLRERPDLPIAMPVVLTDKADEDVLPVLEALGIIVVELGPRGSGVELVDGLA</sequence>
<reference evidence="2" key="1">
    <citation type="journal article" date="2015" name="Nature">
        <title>Complex archaea that bridge the gap between prokaryotes and eukaryotes.</title>
        <authorList>
            <person name="Spang A."/>
            <person name="Saw J.H."/>
            <person name="Jorgensen S.L."/>
            <person name="Zaremba-Niedzwiedzka K."/>
            <person name="Martijn J."/>
            <person name="Lind A.E."/>
            <person name="van Eijk R."/>
            <person name="Schleper C."/>
            <person name="Guy L."/>
            <person name="Ettema T.J."/>
        </authorList>
    </citation>
    <scope>NUCLEOTIDE SEQUENCE</scope>
</reference>
<feature type="compositionally biased region" description="Polar residues" evidence="1">
    <location>
        <begin position="15"/>
        <end position="26"/>
    </location>
</feature>
<protein>
    <submittedName>
        <fullName evidence="2">Uncharacterized protein</fullName>
    </submittedName>
</protein>
<dbReference type="EMBL" id="LAZR01005643">
    <property type="protein sequence ID" value="KKM98260.1"/>
    <property type="molecule type" value="Genomic_DNA"/>
</dbReference>
<evidence type="ECO:0000256" key="1">
    <source>
        <dbReference type="SAM" id="MobiDB-lite"/>
    </source>
</evidence>
<comment type="caution">
    <text evidence="2">The sequence shown here is derived from an EMBL/GenBank/DDBJ whole genome shotgun (WGS) entry which is preliminary data.</text>
</comment>
<dbReference type="AlphaFoldDB" id="A0A0F9PBD2"/>
<gene>
    <name evidence="2" type="ORF">LCGC14_1159630</name>
</gene>
<name>A0A0F9PBD2_9ZZZZ</name>